<evidence type="ECO:0000256" key="5">
    <source>
        <dbReference type="ARBA" id="ARBA00023004"/>
    </source>
</evidence>
<accession>A0AAD6SI77</accession>
<dbReference type="InterPro" id="IPR045054">
    <property type="entry name" value="P4HA-like"/>
</dbReference>
<keyword evidence="4" id="KW-0560">Oxidoreductase</keyword>
<comment type="cofactor">
    <cofactor evidence="1">
        <name>L-ascorbate</name>
        <dbReference type="ChEBI" id="CHEBI:38290"/>
    </cofactor>
</comment>
<dbReference type="GO" id="GO:0031418">
    <property type="term" value="F:L-ascorbic acid binding"/>
    <property type="evidence" value="ECO:0007669"/>
    <property type="project" value="InterPro"/>
</dbReference>
<sequence>MFAKLFGRSVTGPHYVPAGPIDFSAAGLHEYNGCYAVVLDSLFSESELSACLAEAEASAPWEIAQVNTGPNSAYTDTSYRNGQRIVYDSVELSEKIFEKVRPHLKDIEEIEQTTYLNGSTKCIQKWRMVRLNERLRFLRYPIGGFFRKHCDGTYFDNKTGQRTFYTLQFYLPSDASGSKESFIPAKGGSTRFIDRTSKNYADVEAIPGRVLVFQHADLLHTGEEVTGGVKCTVRSDILYERVGEPVPVKASS</sequence>
<evidence type="ECO:0000256" key="3">
    <source>
        <dbReference type="ARBA" id="ARBA00022964"/>
    </source>
</evidence>
<dbReference type="AlphaFoldDB" id="A0AAD6SI77"/>
<dbReference type="PANTHER" id="PTHR10869">
    <property type="entry name" value="PROLYL 4-HYDROXYLASE ALPHA SUBUNIT"/>
    <property type="match status" value="1"/>
</dbReference>
<reference evidence="7" key="1">
    <citation type="submission" date="2023-03" db="EMBL/GenBank/DDBJ databases">
        <title>Massive genome expansion in bonnet fungi (Mycena s.s.) driven by repeated elements and novel gene families across ecological guilds.</title>
        <authorList>
            <consortium name="Lawrence Berkeley National Laboratory"/>
            <person name="Harder C.B."/>
            <person name="Miyauchi S."/>
            <person name="Viragh M."/>
            <person name="Kuo A."/>
            <person name="Thoen E."/>
            <person name="Andreopoulos B."/>
            <person name="Lu D."/>
            <person name="Skrede I."/>
            <person name="Drula E."/>
            <person name="Henrissat B."/>
            <person name="Morin E."/>
            <person name="Kohler A."/>
            <person name="Barry K."/>
            <person name="LaButti K."/>
            <person name="Morin E."/>
            <person name="Salamov A."/>
            <person name="Lipzen A."/>
            <person name="Mereny Z."/>
            <person name="Hegedus B."/>
            <person name="Baldrian P."/>
            <person name="Stursova M."/>
            <person name="Weitz H."/>
            <person name="Taylor A."/>
            <person name="Grigoriev I.V."/>
            <person name="Nagy L.G."/>
            <person name="Martin F."/>
            <person name="Kauserud H."/>
        </authorList>
    </citation>
    <scope>NUCLEOTIDE SEQUENCE</scope>
    <source>
        <strain evidence="7">CBHHK200</strain>
    </source>
</reference>
<keyword evidence="3" id="KW-0223">Dioxygenase</keyword>
<organism evidence="7 8">
    <name type="scientific">Mycena alexandri</name>
    <dbReference type="NCBI Taxonomy" id="1745969"/>
    <lineage>
        <taxon>Eukaryota</taxon>
        <taxon>Fungi</taxon>
        <taxon>Dikarya</taxon>
        <taxon>Basidiomycota</taxon>
        <taxon>Agaricomycotina</taxon>
        <taxon>Agaricomycetes</taxon>
        <taxon>Agaricomycetidae</taxon>
        <taxon>Agaricales</taxon>
        <taxon>Marasmiineae</taxon>
        <taxon>Mycenaceae</taxon>
        <taxon>Mycena</taxon>
    </lineage>
</organism>
<dbReference type="GO" id="GO:0004656">
    <property type="term" value="F:procollagen-proline 4-dioxygenase activity"/>
    <property type="evidence" value="ECO:0007669"/>
    <property type="project" value="TreeGrafter"/>
</dbReference>
<keyword evidence="8" id="KW-1185">Reference proteome</keyword>
<evidence type="ECO:0000313" key="7">
    <source>
        <dbReference type="EMBL" id="KAJ7027974.1"/>
    </source>
</evidence>
<proteinExistence type="predicted"/>
<dbReference type="SMART" id="SM00702">
    <property type="entry name" value="P4Hc"/>
    <property type="match status" value="1"/>
</dbReference>
<dbReference type="Pfam" id="PF13640">
    <property type="entry name" value="2OG-FeII_Oxy_3"/>
    <property type="match status" value="1"/>
</dbReference>
<evidence type="ECO:0000256" key="2">
    <source>
        <dbReference type="ARBA" id="ARBA00022723"/>
    </source>
</evidence>
<keyword evidence="5" id="KW-0408">Iron</keyword>
<dbReference type="Proteomes" id="UP001218188">
    <property type="component" value="Unassembled WGS sequence"/>
</dbReference>
<dbReference type="InterPro" id="IPR006620">
    <property type="entry name" value="Pro_4_hyd_alph"/>
</dbReference>
<evidence type="ECO:0000256" key="4">
    <source>
        <dbReference type="ARBA" id="ARBA00023002"/>
    </source>
</evidence>
<dbReference type="PANTHER" id="PTHR10869:SF241">
    <property type="entry name" value="FE2OG DIOXYGENASE DOMAIN-CONTAINING PROTEIN"/>
    <property type="match status" value="1"/>
</dbReference>
<gene>
    <name evidence="7" type="ORF">C8F04DRAFT_1120648</name>
</gene>
<dbReference type="Gene3D" id="2.60.120.620">
    <property type="entry name" value="q2cbj1_9rhob like domain"/>
    <property type="match status" value="1"/>
</dbReference>
<keyword evidence="2" id="KW-0479">Metal-binding</keyword>
<evidence type="ECO:0000259" key="6">
    <source>
        <dbReference type="SMART" id="SM00702"/>
    </source>
</evidence>
<dbReference type="GO" id="GO:0005783">
    <property type="term" value="C:endoplasmic reticulum"/>
    <property type="evidence" value="ECO:0007669"/>
    <property type="project" value="TreeGrafter"/>
</dbReference>
<name>A0AAD6SI77_9AGAR</name>
<dbReference type="InterPro" id="IPR044862">
    <property type="entry name" value="Pro_4_hyd_alph_FE2OG_OXY"/>
</dbReference>
<evidence type="ECO:0000313" key="8">
    <source>
        <dbReference type="Proteomes" id="UP001218188"/>
    </source>
</evidence>
<evidence type="ECO:0000256" key="1">
    <source>
        <dbReference type="ARBA" id="ARBA00001961"/>
    </source>
</evidence>
<protein>
    <recommendedName>
        <fullName evidence="6">Prolyl 4-hydroxylase alpha subunit domain-containing protein</fullName>
    </recommendedName>
</protein>
<dbReference type="EMBL" id="JARJCM010000117">
    <property type="protein sequence ID" value="KAJ7027974.1"/>
    <property type="molecule type" value="Genomic_DNA"/>
</dbReference>
<feature type="domain" description="Prolyl 4-hydroxylase alpha subunit" evidence="6">
    <location>
        <begin position="34"/>
        <end position="238"/>
    </location>
</feature>
<dbReference type="GO" id="GO:0005506">
    <property type="term" value="F:iron ion binding"/>
    <property type="evidence" value="ECO:0007669"/>
    <property type="project" value="InterPro"/>
</dbReference>
<comment type="caution">
    <text evidence="7">The sequence shown here is derived from an EMBL/GenBank/DDBJ whole genome shotgun (WGS) entry which is preliminary data.</text>
</comment>